<dbReference type="InterPro" id="IPR050374">
    <property type="entry name" value="RRT5_SRSF_SR"/>
</dbReference>
<accession>A0A074ZMK0</accession>
<feature type="region of interest" description="Disordered" evidence="3">
    <location>
        <begin position="71"/>
        <end position="94"/>
    </location>
</feature>
<dbReference type="RefSeq" id="XP_009167889.1">
    <property type="nucleotide sequence ID" value="XM_009169625.1"/>
</dbReference>
<evidence type="ECO:0000259" key="4">
    <source>
        <dbReference type="PROSITE" id="PS50102"/>
    </source>
</evidence>
<feature type="compositionally biased region" description="Low complexity" evidence="3">
    <location>
        <begin position="351"/>
        <end position="368"/>
    </location>
</feature>
<dbReference type="GO" id="GO:0005634">
    <property type="term" value="C:nucleus"/>
    <property type="evidence" value="ECO:0007669"/>
    <property type="project" value="TreeGrafter"/>
</dbReference>
<evidence type="ECO:0000313" key="6">
    <source>
        <dbReference type="Proteomes" id="UP000054324"/>
    </source>
</evidence>
<organism evidence="5 6">
    <name type="scientific">Opisthorchis viverrini</name>
    <name type="common">Southeast Asian liver fluke</name>
    <dbReference type="NCBI Taxonomy" id="6198"/>
    <lineage>
        <taxon>Eukaryota</taxon>
        <taxon>Metazoa</taxon>
        <taxon>Spiralia</taxon>
        <taxon>Lophotrochozoa</taxon>
        <taxon>Platyhelminthes</taxon>
        <taxon>Trematoda</taxon>
        <taxon>Digenea</taxon>
        <taxon>Opisthorchiida</taxon>
        <taxon>Opisthorchiata</taxon>
        <taxon>Opisthorchiidae</taxon>
        <taxon>Opisthorchis</taxon>
    </lineage>
</organism>
<dbReference type="AlphaFoldDB" id="A0A074ZMK0"/>
<proteinExistence type="predicted"/>
<protein>
    <recommendedName>
        <fullName evidence="4">RRM domain-containing protein</fullName>
    </recommendedName>
</protein>
<dbReference type="CTD" id="20318969"/>
<evidence type="ECO:0000313" key="5">
    <source>
        <dbReference type="EMBL" id="KER28326.1"/>
    </source>
</evidence>
<name>A0A074ZMK0_OPIVI</name>
<gene>
    <name evidence="5" type="ORF">T265_04787</name>
</gene>
<feature type="compositionally biased region" description="Basic and acidic residues" evidence="3">
    <location>
        <begin position="390"/>
        <end position="416"/>
    </location>
</feature>
<sequence>MSRVYIGHLPARCSERDIERFFKGYGRLRDVVLKNGYGFVEFDNEKDADDAVYDLHGRELRGERIIVEHARLPPGSRGGSRRSGGGRDRYGPPTRTEYRVVVENLSSRVITERSLVSVGVGRVGGPVSLSWSLEVVLGAHRSTVVRPELWSVTWFEVVASPKREDLKDLMRKAGDVTYADAHKSARNDGIVEFSQYADMKEAIEKFDGYELYGRKLRVYEDRPNRRSRSRSRNRSRSGSRTRKYSNRSRSRESPRLDRTRSPRRRRERTGSSEGNRSPSHGRRDSHKRSRELSGDARSRSVSHHSGSRHSRERSISHRSEKHSLGHESRSPSRNGRDMSAKNGSERRSRSRSASLSRSRSRSRSPASRSPERSRSASRSRSRSGSRRSRSGSERPHSDEEMDNSRQSDGEEHGSGN</sequence>
<dbReference type="CDD" id="cd12337">
    <property type="entry name" value="RRM1_SRSF4_like"/>
    <property type="match status" value="1"/>
</dbReference>
<dbReference type="InterPro" id="IPR035979">
    <property type="entry name" value="RBD_domain_sf"/>
</dbReference>
<dbReference type="Gene3D" id="3.30.70.330">
    <property type="match status" value="2"/>
</dbReference>
<dbReference type="STRING" id="6198.A0A074ZMK0"/>
<keyword evidence="1 2" id="KW-0694">RNA-binding</keyword>
<evidence type="ECO:0000256" key="3">
    <source>
        <dbReference type="SAM" id="MobiDB-lite"/>
    </source>
</evidence>
<dbReference type="GO" id="GO:0003729">
    <property type="term" value="F:mRNA binding"/>
    <property type="evidence" value="ECO:0007669"/>
    <property type="project" value="TreeGrafter"/>
</dbReference>
<keyword evidence="6" id="KW-1185">Reference proteome</keyword>
<feature type="compositionally biased region" description="Basic and acidic residues" evidence="3">
    <location>
        <begin position="249"/>
        <end position="260"/>
    </location>
</feature>
<feature type="region of interest" description="Disordered" evidence="3">
    <location>
        <begin position="222"/>
        <end position="416"/>
    </location>
</feature>
<dbReference type="KEGG" id="ovi:T265_04787"/>
<feature type="compositionally biased region" description="Basic residues" evidence="3">
    <location>
        <begin position="300"/>
        <end position="311"/>
    </location>
</feature>
<evidence type="ECO:0000256" key="2">
    <source>
        <dbReference type="PROSITE-ProRule" id="PRU00176"/>
    </source>
</evidence>
<feature type="compositionally biased region" description="Basic and acidic residues" evidence="3">
    <location>
        <begin position="312"/>
        <end position="347"/>
    </location>
</feature>
<dbReference type="SMART" id="SM00360">
    <property type="entry name" value="RRM"/>
    <property type="match status" value="2"/>
</dbReference>
<dbReference type="PANTHER" id="PTHR23003:SF51">
    <property type="entry name" value="SERINE-ARGININE PROTEIN 55"/>
    <property type="match status" value="1"/>
</dbReference>
<feature type="compositionally biased region" description="Basic and acidic residues" evidence="3">
    <location>
        <begin position="85"/>
        <end position="94"/>
    </location>
</feature>
<dbReference type="EMBL" id="KL596701">
    <property type="protein sequence ID" value="KER28326.1"/>
    <property type="molecule type" value="Genomic_DNA"/>
</dbReference>
<dbReference type="Proteomes" id="UP000054324">
    <property type="component" value="Unassembled WGS sequence"/>
</dbReference>
<feature type="compositionally biased region" description="Basic residues" evidence="3">
    <location>
        <begin position="225"/>
        <end position="248"/>
    </location>
</feature>
<feature type="compositionally biased region" description="Basic residues" evidence="3">
    <location>
        <begin position="279"/>
        <end position="289"/>
    </location>
</feature>
<dbReference type="InterPro" id="IPR000504">
    <property type="entry name" value="RRM_dom"/>
</dbReference>
<feature type="domain" description="RRM" evidence="4">
    <location>
        <begin position="164"/>
        <end position="223"/>
    </location>
</feature>
<evidence type="ECO:0000256" key="1">
    <source>
        <dbReference type="ARBA" id="ARBA00022884"/>
    </source>
</evidence>
<dbReference type="PROSITE" id="PS50102">
    <property type="entry name" value="RRM"/>
    <property type="match status" value="2"/>
</dbReference>
<dbReference type="GO" id="GO:0005737">
    <property type="term" value="C:cytoplasm"/>
    <property type="evidence" value="ECO:0007669"/>
    <property type="project" value="TreeGrafter"/>
</dbReference>
<dbReference type="SUPFAM" id="SSF54928">
    <property type="entry name" value="RNA-binding domain, RBD"/>
    <property type="match status" value="2"/>
</dbReference>
<dbReference type="OrthoDB" id="1099063at2759"/>
<dbReference type="Pfam" id="PF00076">
    <property type="entry name" value="RRM_1"/>
    <property type="match status" value="2"/>
</dbReference>
<dbReference type="InterPro" id="IPR012677">
    <property type="entry name" value="Nucleotide-bd_a/b_plait_sf"/>
</dbReference>
<reference evidence="5 6" key="1">
    <citation type="submission" date="2013-11" db="EMBL/GenBank/DDBJ databases">
        <title>Opisthorchis viverrini - life in the bile duct.</title>
        <authorList>
            <person name="Young N.D."/>
            <person name="Nagarajan N."/>
            <person name="Lin S.J."/>
            <person name="Korhonen P.K."/>
            <person name="Jex A.R."/>
            <person name="Hall R.S."/>
            <person name="Safavi-Hemami H."/>
            <person name="Kaewkong W."/>
            <person name="Bertrand D."/>
            <person name="Gao S."/>
            <person name="Seet Q."/>
            <person name="Wongkham S."/>
            <person name="Teh B.T."/>
            <person name="Wongkham C."/>
            <person name="Intapan P.M."/>
            <person name="Maleewong W."/>
            <person name="Yang X."/>
            <person name="Hu M."/>
            <person name="Wang Z."/>
            <person name="Hofmann A."/>
            <person name="Sternberg P.W."/>
            <person name="Tan P."/>
            <person name="Wang J."/>
            <person name="Gasser R.B."/>
        </authorList>
    </citation>
    <scope>NUCLEOTIDE SEQUENCE [LARGE SCALE GENOMIC DNA]</scope>
</reference>
<dbReference type="PANTHER" id="PTHR23003">
    <property type="entry name" value="RNA RECOGNITION MOTIF RRM DOMAIN CONTAINING PROTEIN"/>
    <property type="match status" value="1"/>
</dbReference>
<dbReference type="GeneID" id="20318969"/>
<feature type="domain" description="RRM" evidence="4">
    <location>
        <begin position="2"/>
        <end position="72"/>
    </location>
</feature>
<feature type="compositionally biased region" description="Basic residues" evidence="3">
    <location>
        <begin position="375"/>
        <end position="389"/>
    </location>
</feature>